<comment type="caution">
    <text evidence="1">The sequence shown here is derived from an EMBL/GenBank/DDBJ whole genome shotgun (WGS) entry which is preliminary data.</text>
</comment>
<evidence type="ECO:0000313" key="1">
    <source>
        <dbReference type="EMBL" id="CAD6997807.1"/>
    </source>
</evidence>
<gene>
    <name evidence="1" type="ORF">CCAP1982_LOCUS6431</name>
</gene>
<dbReference type="EMBL" id="CAJHJT010000012">
    <property type="protein sequence ID" value="CAD6997807.1"/>
    <property type="molecule type" value="Genomic_DNA"/>
</dbReference>
<dbReference type="Proteomes" id="UP000606786">
    <property type="component" value="Unassembled WGS sequence"/>
</dbReference>
<organism evidence="1 2">
    <name type="scientific">Ceratitis capitata</name>
    <name type="common">Mediterranean fruit fly</name>
    <name type="synonym">Tephritis capitata</name>
    <dbReference type="NCBI Taxonomy" id="7213"/>
    <lineage>
        <taxon>Eukaryota</taxon>
        <taxon>Metazoa</taxon>
        <taxon>Ecdysozoa</taxon>
        <taxon>Arthropoda</taxon>
        <taxon>Hexapoda</taxon>
        <taxon>Insecta</taxon>
        <taxon>Pterygota</taxon>
        <taxon>Neoptera</taxon>
        <taxon>Endopterygota</taxon>
        <taxon>Diptera</taxon>
        <taxon>Brachycera</taxon>
        <taxon>Muscomorpha</taxon>
        <taxon>Tephritoidea</taxon>
        <taxon>Tephritidae</taxon>
        <taxon>Ceratitis</taxon>
        <taxon>Ceratitis</taxon>
    </lineage>
</organism>
<name>A0A811UIZ3_CERCA</name>
<reference evidence="1" key="1">
    <citation type="submission" date="2020-11" db="EMBL/GenBank/DDBJ databases">
        <authorList>
            <person name="Whitehead M."/>
        </authorList>
    </citation>
    <scope>NUCLEOTIDE SEQUENCE</scope>
    <source>
        <strain evidence="1">EGII</strain>
    </source>
</reference>
<proteinExistence type="predicted"/>
<accession>A0A811UIZ3</accession>
<evidence type="ECO:0000313" key="2">
    <source>
        <dbReference type="Proteomes" id="UP000606786"/>
    </source>
</evidence>
<sequence>MKALAINNTINVDVNGIIITEIITKINVDVTATRRLSGEWRRYPKAQTQTTQQAHQTAAGGSYKTIATVRTGQRRKVMGQRPRVTTAAAAATMSTSVMALTKRNVSFAGSGGGGAVTFVNPSVGNWPRSSCDDMTRGRILKFRGLCCVEGRMSSMVAFR</sequence>
<keyword evidence="2" id="KW-1185">Reference proteome</keyword>
<protein>
    <submittedName>
        <fullName evidence="1">(Mediterranean fruit fly) hypothetical protein</fullName>
    </submittedName>
</protein>
<dbReference type="AlphaFoldDB" id="A0A811UIZ3"/>